<sequence>MRYKVLTVDDSKTVRIIVKKAFKGYDCEIIEAANGVEGLAAASKETPDLILLDITMPVMDGVEMLTKLKSDPALKGIPVIMLTAEGGRDNVLKIAKIGVRDYIVKPFKEEVLVEKCGRIIDLKPLTEGPQKAKSIFDPATLLVVEDKPAIIQQIQEGLKHTPWKIHGVNTTGEGIDFCSKNTPDLIIISLSLPEEAAFTLFRLIRQNVKTKYTPIFALVVKTEAAAQAQAQQVGFSYIITKPIEISEMESKIAKAMNLDTSQRYFAVDGDVFVMRLPENCSQSVVGEVTNYLKPKVAGAVDSGIVKAVIDLHELKSLNMAVIKLLIQAMQTCKDLALQFTLVGNPQIVSECKGFEDTRTWTFHDSIADAKASFSRSAQPAGAA</sequence>
<dbReference type="SUPFAM" id="SSF52172">
    <property type="entry name" value="CheY-like"/>
    <property type="match status" value="2"/>
</dbReference>
<comment type="caution">
    <text evidence="2">Lacks conserved residue(s) required for the propagation of feature annotation.</text>
</comment>
<evidence type="ECO:0000313" key="4">
    <source>
        <dbReference type="EMBL" id="ATC64069.1"/>
    </source>
</evidence>
<gene>
    <name evidence="4" type="ORF">CMV30_08950</name>
</gene>
<dbReference type="InterPro" id="IPR050595">
    <property type="entry name" value="Bact_response_regulator"/>
</dbReference>
<dbReference type="KEGG" id="vbh:CMV30_08950"/>
<dbReference type="EMBL" id="CP023344">
    <property type="protein sequence ID" value="ATC64069.1"/>
    <property type="molecule type" value="Genomic_DNA"/>
</dbReference>
<dbReference type="Proteomes" id="UP000217265">
    <property type="component" value="Chromosome"/>
</dbReference>
<dbReference type="GO" id="GO:0000160">
    <property type="term" value="P:phosphorelay signal transduction system"/>
    <property type="evidence" value="ECO:0007669"/>
    <property type="project" value="InterPro"/>
</dbReference>
<dbReference type="SMART" id="SM00448">
    <property type="entry name" value="REC"/>
    <property type="match status" value="2"/>
</dbReference>
<feature type="modified residue" description="4-aspartylphosphate" evidence="2">
    <location>
        <position position="53"/>
    </location>
</feature>
<dbReference type="InterPro" id="IPR036513">
    <property type="entry name" value="STAS_dom_sf"/>
</dbReference>
<proteinExistence type="predicted"/>
<feature type="domain" description="Response regulatory" evidence="3">
    <location>
        <begin position="140"/>
        <end position="256"/>
    </location>
</feature>
<evidence type="ECO:0000256" key="1">
    <source>
        <dbReference type="ARBA" id="ARBA00022553"/>
    </source>
</evidence>
<protein>
    <submittedName>
        <fullName evidence="4">Response regulator</fullName>
    </submittedName>
</protein>
<dbReference type="OrthoDB" id="9786548at2"/>
<keyword evidence="1 2" id="KW-0597">Phosphoprotein</keyword>
<dbReference type="Pfam" id="PF00072">
    <property type="entry name" value="Response_reg"/>
    <property type="match status" value="2"/>
</dbReference>
<dbReference type="Gene3D" id="3.40.50.2300">
    <property type="match status" value="2"/>
</dbReference>
<keyword evidence="5" id="KW-1185">Reference proteome</keyword>
<evidence type="ECO:0000259" key="3">
    <source>
        <dbReference type="PROSITE" id="PS50110"/>
    </source>
</evidence>
<evidence type="ECO:0000313" key="5">
    <source>
        <dbReference type="Proteomes" id="UP000217265"/>
    </source>
</evidence>
<reference evidence="4 5" key="1">
    <citation type="submission" date="2017-09" db="EMBL/GenBank/DDBJ databases">
        <title>Complete genome sequence of Verrucomicrobial strain HZ-65, isolated from freshwater.</title>
        <authorList>
            <person name="Choi A."/>
        </authorList>
    </citation>
    <scope>NUCLEOTIDE SEQUENCE [LARGE SCALE GENOMIC DNA]</scope>
    <source>
        <strain evidence="4 5">HZ-65</strain>
    </source>
</reference>
<dbReference type="SUPFAM" id="SSF52091">
    <property type="entry name" value="SpoIIaa-like"/>
    <property type="match status" value="1"/>
</dbReference>
<name>A0A290Q5W1_9BACT</name>
<feature type="domain" description="Response regulatory" evidence="3">
    <location>
        <begin position="4"/>
        <end position="120"/>
    </location>
</feature>
<dbReference type="InterPro" id="IPR011006">
    <property type="entry name" value="CheY-like_superfamily"/>
</dbReference>
<dbReference type="PANTHER" id="PTHR44591">
    <property type="entry name" value="STRESS RESPONSE REGULATOR PROTEIN 1"/>
    <property type="match status" value="1"/>
</dbReference>
<evidence type="ECO:0000256" key="2">
    <source>
        <dbReference type="PROSITE-ProRule" id="PRU00169"/>
    </source>
</evidence>
<dbReference type="PROSITE" id="PS50110">
    <property type="entry name" value="RESPONSE_REGULATORY"/>
    <property type="match status" value="2"/>
</dbReference>
<dbReference type="PANTHER" id="PTHR44591:SF3">
    <property type="entry name" value="RESPONSE REGULATORY DOMAIN-CONTAINING PROTEIN"/>
    <property type="match status" value="1"/>
</dbReference>
<dbReference type="InterPro" id="IPR001789">
    <property type="entry name" value="Sig_transdc_resp-reg_receiver"/>
</dbReference>
<organism evidence="4 5">
    <name type="scientific">Nibricoccus aquaticus</name>
    <dbReference type="NCBI Taxonomy" id="2576891"/>
    <lineage>
        <taxon>Bacteria</taxon>
        <taxon>Pseudomonadati</taxon>
        <taxon>Verrucomicrobiota</taxon>
        <taxon>Opitutia</taxon>
        <taxon>Opitutales</taxon>
        <taxon>Opitutaceae</taxon>
        <taxon>Nibricoccus</taxon>
    </lineage>
</organism>
<dbReference type="CDD" id="cd00156">
    <property type="entry name" value="REC"/>
    <property type="match status" value="1"/>
</dbReference>
<dbReference type="AlphaFoldDB" id="A0A290Q5W1"/>
<accession>A0A290Q5W1</accession>
<dbReference type="RefSeq" id="WP_096055701.1">
    <property type="nucleotide sequence ID" value="NZ_CP023344.1"/>
</dbReference>